<comment type="caution">
    <text evidence="2">The sequence shown here is derived from an EMBL/GenBank/DDBJ whole genome shotgun (WGS) entry which is preliminary data.</text>
</comment>
<dbReference type="Proteomes" id="UP000266906">
    <property type="component" value="Unassembled WGS sequence"/>
</dbReference>
<sequence>MLRPALLGAAADLPGPAWLLSMLLSVLLPVLLPGGYDLLVRPVLALLDPVALHLLAVAALLPTAVLLEARDLRRSWQLLHGSWRPTVRIVLVVPAHAALNRALNRALPGPLPGLVLEAVFAVLLFGCRRDGKRDVGQPGATRGQRRGSVLRWPCRAAGPPGDVAVPP</sequence>
<dbReference type="RefSeq" id="WP_123820459.1">
    <property type="nucleotide sequence ID" value="NZ_RKQG01000002.1"/>
</dbReference>
<keyword evidence="3" id="KW-1185">Reference proteome</keyword>
<gene>
    <name evidence="2" type="ORF">EDD38_5829</name>
</gene>
<reference evidence="2 3" key="1">
    <citation type="submission" date="2018-11" db="EMBL/GenBank/DDBJ databases">
        <title>Sequencing the genomes of 1000 actinobacteria strains.</title>
        <authorList>
            <person name="Klenk H.-P."/>
        </authorList>
    </citation>
    <scope>NUCLEOTIDE SEQUENCE [LARGE SCALE GENOMIC DNA]</scope>
    <source>
        <strain evidence="2 3">DSM 44781</strain>
    </source>
</reference>
<dbReference type="AlphaFoldDB" id="A0A3N4RBG1"/>
<keyword evidence="1" id="KW-0812">Transmembrane</keyword>
<dbReference type="EMBL" id="RKQG01000002">
    <property type="protein sequence ID" value="RPE28689.1"/>
    <property type="molecule type" value="Genomic_DNA"/>
</dbReference>
<evidence type="ECO:0000313" key="3">
    <source>
        <dbReference type="Proteomes" id="UP000266906"/>
    </source>
</evidence>
<proteinExistence type="predicted"/>
<name>A0A3N4RBG1_9ACTN</name>
<keyword evidence="1" id="KW-1133">Transmembrane helix</keyword>
<protein>
    <submittedName>
        <fullName evidence="2">Uncharacterized protein</fullName>
    </submittedName>
</protein>
<keyword evidence="1" id="KW-0472">Membrane</keyword>
<evidence type="ECO:0000256" key="1">
    <source>
        <dbReference type="SAM" id="Phobius"/>
    </source>
</evidence>
<organism evidence="2 3">
    <name type="scientific">Kitasatospora cineracea</name>
    <dbReference type="NCBI Taxonomy" id="88074"/>
    <lineage>
        <taxon>Bacteria</taxon>
        <taxon>Bacillati</taxon>
        <taxon>Actinomycetota</taxon>
        <taxon>Actinomycetes</taxon>
        <taxon>Kitasatosporales</taxon>
        <taxon>Streptomycetaceae</taxon>
        <taxon>Kitasatospora</taxon>
    </lineage>
</organism>
<feature type="transmembrane region" description="Helical" evidence="1">
    <location>
        <begin position="43"/>
        <end position="67"/>
    </location>
</feature>
<evidence type="ECO:0000313" key="2">
    <source>
        <dbReference type="EMBL" id="RPE28689.1"/>
    </source>
</evidence>
<accession>A0A3N4RBG1</accession>